<reference evidence="2 3" key="1">
    <citation type="journal article" date="2010" name="Science">
        <title>Genomic comparison of the ants Camponotus floridanus and Harpegnathos saltator.</title>
        <authorList>
            <person name="Bonasio R."/>
            <person name="Zhang G."/>
            <person name="Ye C."/>
            <person name="Mutti N.S."/>
            <person name="Fang X."/>
            <person name="Qin N."/>
            <person name="Donahue G."/>
            <person name="Yang P."/>
            <person name="Li Q."/>
            <person name="Li C."/>
            <person name="Zhang P."/>
            <person name="Huang Z."/>
            <person name="Berger S.L."/>
            <person name="Reinberg D."/>
            <person name="Wang J."/>
            <person name="Liebig J."/>
        </authorList>
    </citation>
    <scope>NUCLEOTIDE SEQUENCE [LARGE SCALE GENOMIC DNA]</scope>
    <source>
        <strain evidence="2 3">R22 G/1</strain>
    </source>
</reference>
<name>E2B3D0_HARSA</name>
<organism evidence="3">
    <name type="scientific">Harpegnathos saltator</name>
    <name type="common">Jerdon's jumping ant</name>
    <dbReference type="NCBI Taxonomy" id="610380"/>
    <lineage>
        <taxon>Eukaryota</taxon>
        <taxon>Metazoa</taxon>
        <taxon>Ecdysozoa</taxon>
        <taxon>Arthropoda</taxon>
        <taxon>Hexapoda</taxon>
        <taxon>Insecta</taxon>
        <taxon>Pterygota</taxon>
        <taxon>Neoptera</taxon>
        <taxon>Endopterygota</taxon>
        <taxon>Hymenoptera</taxon>
        <taxon>Apocrita</taxon>
        <taxon>Aculeata</taxon>
        <taxon>Formicoidea</taxon>
        <taxon>Formicidae</taxon>
        <taxon>Ponerinae</taxon>
        <taxon>Ponerini</taxon>
        <taxon>Harpegnathos</taxon>
    </lineage>
</organism>
<evidence type="ECO:0000313" key="2">
    <source>
        <dbReference type="EMBL" id="EFN89808.1"/>
    </source>
</evidence>
<feature type="coiled-coil region" evidence="1">
    <location>
        <begin position="70"/>
        <end position="97"/>
    </location>
</feature>
<sequence length="257" mass="29854">MENIINNDEGIKKEQLRCFVCDINVQGRYYYLATCRTQSSRSKVIEILGELVGERYMVVISEDDVICRSCASHINTLDRLEMEMRNVRNHVLRFLERKYCLEEGELLGNSDRPKPSHPPQITKCNTTEIIDSCIKRNNVDSEIYLYNRNQEKEQQQLKQSHARLQCDKYHSQITSDNFIDLSLFHKMTQLLPVQATQNTQLPLINASNYEYISSILLPEGNLPSSSQQQTLFLHAMEMDNVEMDISNEKITRISEKA</sequence>
<keyword evidence="1" id="KW-0175">Coiled coil</keyword>
<dbReference type="Proteomes" id="UP000008237">
    <property type="component" value="Unassembled WGS sequence"/>
</dbReference>
<dbReference type="AlphaFoldDB" id="E2B3D0"/>
<protein>
    <submittedName>
        <fullName evidence="2">Uncharacterized protein</fullName>
    </submittedName>
</protein>
<dbReference type="EMBL" id="GL445323">
    <property type="protein sequence ID" value="EFN89808.1"/>
    <property type="molecule type" value="Genomic_DNA"/>
</dbReference>
<evidence type="ECO:0000256" key="1">
    <source>
        <dbReference type="SAM" id="Coils"/>
    </source>
</evidence>
<dbReference type="InParanoid" id="E2B3D0"/>
<proteinExistence type="predicted"/>
<keyword evidence="3" id="KW-1185">Reference proteome</keyword>
<gene>
    <name evidence="2" type="ORF">EAI_13998</name>
</gene>
<evidence type="ECO:0000313" key="3">
    <source>
        <dbReference type="Proteomes" id="UP000008237"/>
    </source>
</evidence>
<accession>E2B3D0</accession>
<dbReference type="OrthoDB" id="8184392at2759"/>